<organism evidence="2">
    <name type="scientific">marine metagenome</name>
    <dbReference type="NCBI Taxonomy" id="408172"/>
    <lineage>
        <taxon>unclassified sequences</taxon>
        <taxon>metagenomes</taxon>
        <taxon>ecological metagenomes</taxon>
    </lineage>
</organism>
<gene>
    <name evidence="2" type="ORF">METZ01_LOCUS489669</name>
</gene>
<feature type="non-terminal residue" evidence="2">
    <location>
        <position position="1"/>
    </location>
</feature>
<proteinExistence type="predicted"/>
<name>A0A383CY11_9ZZZZ</name>
<dbReference type="InterPro" id="IPR051203">
    <property type="entry name" value="Polysaccharide_Synthase-Rel"/>
</dbReference>
<feature type="domain" description="Polysaccharide biosynthesis protein CapD-like" evidence="1">
    <location>
        <begin position="1"/>
        <end position="60"/>
    </location>
</feature>
<sequence>KPVRIMDLAKEMIRLSGYEVDEDIEIQCIGLRKGEKLHEELHAIDEKLADTAHPKIKRIQGGELTVEQWQTLKSALQECCELDDSTALDWLRKVLPEFRPE</sequence>
<dbReference type="Gene3D" id="3.40.50.720">
    <property type="entry name" value="NAD(P)-binding Rossmann-like Domain"/>
    <property type="match status" value="1"/>
</dbReference>
<dbReference type="PANTHER" id="PTHR43318:SF1">
    <property type="entry name" value="POLYSACCHARIDE BIOSYNTHESIS PROTEIN EPSC-RELATED"/>
    <property type="match status" value="1"/>
</dbReference>
<reference evidence="2" key="1">
    <citation type="submission" date="2018-05" db="EMBL/GenBank/DDBJ databases">
        <authorList>
            <person name="Lanie J.A."/>
            <person name="Ng W.-L."/>
            <person name="Kazmierczak K.M."/>
            <person name="Andrzejewski T.M."/>
            <person name="Davidsen T.M."/>
            <person name="Wayne K.J."/>
            <person name="Tettelin H."/>
            <person name="Glass J.I."/>
            <person name="Rusch D."/>
            <person name="Podicherti R."/>
            <person name="Tsui H.-C.T."/>
            <person name="Winkler M.E."/>
        </authorList>
    </citation>
    <scope>NUCLEOTIDE SEQUENCE</scope>
</reference>
<dbReference type="PANTHER" id="PTHR43318">
    <property type="entry name" value="UDP-N-ACETYLGLUCOSAMINE 4,6-DEHYDRATASE"/>
    <property type="match status" value="1"/>
</dbReference>
<protein>
    <recommendedName>
        <fullName evidence="1">Polysaccharide biosynthesis protein CapD-like domain-containing protein</fullName>
    </recommendedName>
</protein>
<dbReference type="EMBL" id="UINC01212472">
    <property type="protein sequence ID" value="SVE36815.1"/>
    <property type="molecule type" value="Genomic_DNA"/>
</dbReference>
<evidence type="ECO:0000313" key="2">
    <source>
        <dbReference type="EMBL" id="SVE36815.1"/>
    </source>
</evidence>
<dbReference type="InterPro" id="IPR003869">
    <property type="entry name" value="Polysac_CapD-like"/>
</dbReference>
<evidence type="ECO:0000259" key="1">
    <source>
        <dbReference type="Pfam" id="PF02719"/>
    </source>
</evidence>
<dbReference type="AlphaFoldDB" id="A0A383CY11"/>
<accession>A0A383CY11</accession>
<dbReference type="Pfam" id="PF02719">
    <property type="entry name" value="Polysacc_synt_2"/>
    <property type="match status" value="1"/>
</dbReference>